<dbReference type="GO" id="GO:0000287">
    <property type="term" value="F:magnesium ion binding"/>
    <property type="evidence" value="ECO:0007669"/>
    <property type="project" value="InterPro"/>
</dbReference>
<feature type="domain" description="Thiamine pyrophosphate enzyme central" evidence="5">
    <location>
        <begin position="227"/>
        <end position="357"/>
    </location>
</feature>
<dbReference type="CDD" id="cd02002">
    <property type="entry name" value="TPP_BFDC"/>
    <property type="match status" value="1"/>
</dbReference>
<dbReference type="SUPFAM" id="SSF52467">
    <property type="entry name" value="DHS-like NAD/FAD-binding domain"/>
    <property type="match status" value="1"/>
</dbReference>
<dbReference type="Proteomes" id="UP000580718">
    <property type="component" value="Unassembled WGS sequence"/>
</dbReference>
<dbReference type="Pfam" id="PF02775">
    <property type="entry name" value="TPP_enzyme_C"/>
    <property type="match status" value="1"/>
</dbReference>
<dbReference type="Gene3D" id="3.40.50.970">
    <property type="match status" value="2"/>
</dbReference>
<comment type="similarity">
    <text evidence="1 3">Belongs to the TPP enzyme family.</text>
</comment>
<dbReference type="InterPro" id="IPR012000">
    <property type="entry name" value="Thiamin_PyroP_enz_cen_dom"/>
</dbReference>
<dbReference type="GO" id="GO:0005948">
    <property type="term" value="C:acetolactate synthase complex"/>
    <property type="evidence" value="ECO:0007669"/>
    <property type="project" value="TreeGrafter"/>
</dbReference>
<dbReference type="InterPro" id="IPR029035">
    <property type="entry name" value="DHS-like_NAD/FAD-binding_dom"/>
</dbReference>
<dbReference type="RefSeq" id="WP_183513925.1">
    <property type="nucleotide sequence ID" value="NZ_JACIBU010000001.1"/>
</dbReference>
<name>A0A839Y397_9ACTN</name>
<dbReference type="GO" id="GO:0003984">
    <property type="term" value="F:acetolactate synthase activity"/>
    <property type="evidence" value="ECO:0007669"/>
    <property type="project" value="UniProtKB-EC"/>
</dbReference>
<feature type="domain" description="Thiamine pyrophosphate enzyme TPP-binding" evidence="6">
    <location>
        <begin position="436"/>
        <end position="569"/>
    </location>
</feature>
<evidence type="ECO:0000259" key="7">
    <source>
        <dbReference type="Pfam" id="PF02776"/>
    </source>
</evidence>
<evidence type="ECO:0000256" key="3">
    <source>
        <dbReference type="RuleBase" id="RU362132"/>
    </source>
</evidence>
<keyword evidence="8" id="KW-0808">Transferase</keyword>
<evidence type="ECO:0000259" key="5">
    <source>
        <dbReference type="Pfam" id="PF00205"/>
    </source>
</evidence>
<dbReference type="PANTHER" id="PTHR18968">
    <property type="entry name" value="THIAMINE PYROPHOSPHATE ENZYMES"/>
    <property type="match status" value="1"/>
</dbReference>
<evidence type="ECO:0000256" key="4">
    <source>
        <dbReference type="SAM" id="MobiDB-lite"/>
    </source>
</evidence>
<evidence type="ECO:0000259" key="6">
    <source>
        <dbReference type="Pfam" id="PF02775"/>
    </source>
</evidence>
<dbReference type="GO" id="GO:0009099">
    <property type="term" value="P:L-valine biosynthetic process"/>
    <property type="evidence" value="ECO:0007669"/>
    <property type="project" value="TreeGrafter"/>
</dbReference>
<reference evidence="8 9" key="1">
    <citation type="submission" date="2020-08" db="EMBL/GenBank/DDBJ databases">
        <title>Sequencing the genomes of 1000 actinobacteria strains.</title>
        <authorList>
            <person name="Klenk H.-P."/>
        </authorList>
    </citation>
    <scope>NUCLEOTIDE SEQUENCE [LARGE SCALE GENOMIC DNA]</scope>
    <source>
        <strain evidence="8 9">DSM 16678</strain>
    </source>
</reference>
<dbReference type="InterPro" id="IPR045229">
    <property type="entry name" value="TPP_enz"/>
</dbReference>
<dbReference type="Pfam" id="PF02776">
    <property type="entry name" value="TPP_enzyme_N"/>
    <property type="match status" value="1"/>
</dbReference>
<dbReference type="GO" id="GO:0050660">
    <property type="term" value="F:flavin adenine dinucleotide binding"/>
    <property type="evidence" value="ECO:0007669"/>
    <property type="project" value="TreeGrafter"/>
</dbReference>
<evidence type="ECO:0000256" key="1">
    <source>
        <dbReference type="ARBA" id="ARBA00007812"/>
    </source>
</evidence>
<proteinExistence type="inferred from homology"/>
<feature type="region of interest" description="Disordered" evidence="4">
    <location>
        <begin position="580"/>
        <end position="600"/>
    </location>
</feature>
<dbReference type="GO" id="GO:0030976">
    <property type="term" value="F:thiamine pyrophosphate binding"/>
    <property type="evidence" value="ECO:0007669"/>
    <property type="project" value="InterPro"/>
</dbReference>
<evidence type="ECO:0000256" key="2">
    <source>
        <dbReference type="ARBA" id="ARBA00023052"/>
    </source>
</evidence>
<dbReference type="NCBIfam" id="NF006203">
    <property type="entry name" value="PRK08327.1"/>
    <property type="match status" value="1"/>
</dbReference>
<evidence type="ECO:0000313" key="8">
    <source>
        <dbReference type="EMBL" id="MBB3677668.1"/>
    </source>
</evidence>
<keyword evidence="2 3" id="KW-0786">Thiamine pyrophosphate</keyword>
<accession>A0A839Y397</accession>
<dbReference type="Pfam" id="PF00205">
    <property type="entry name" value="TPP_enzyme_M"/>
    <property type="match status" value="1"/>
</dbReference>
<dbReference type="PANTHER" id="PTHR18968:SF164">
    <property type="entry name" value="PYRUVATE DECARBOXYLASE"/>
    <property type="match status" value="1"/>
</dbReference>
<evidence type="ECO:0000313" key="9">
    <source>
        <dbReference type="Proteomes" id="UP000580718"/>
    </source>
</evidence>
<dbReference type="AlphaFoldDB" id="A0A839Y397"/>
<dbReference type="InterPro" id="IPR011766">
    <property type="entry name" value="TPP_enzyme_TPP-bd"/>
</dbReference>
<protein>
    <submittedName>
        <fullName evidence="8">Acetolactate synthase-1/2/3 large subunit</fullName>
        <ecNumber evidence="8">2.2.1.6</ecNumber>
    </submittedName>
</protein>
<dbReference type="EMBL" id="JACIBU010000001">
    <property type="protein sequence ID" value="MBB3677668.1"/>
    <property type="molecule type" value="Genomic_DNA"/>
</dbReference>
<organism evidence="8 9">
    <name type="scientific">Modestobacter versicolor</name>
    <dbReference type="NCBI Taxonomy" id="429133"/>
    <lineage>
        <taxon>Bacteria</taxon>
        <taxon>Bacillati</taxon>
        <taxon>Actinomycetota</taxon>
        <taxon>Actinomycetes</taxon>
        <taxon>Geodermatophilales</taxon>
        <taxon>Geodermatophilaceae</taxon>
        <taxon>Modestobacter</taxon>
    </lineage>
</organism>
<dbReference type="GO" id="GO:0009097">
    <property type="term" value="P:isoleucine biosynthetic process"/>
    <property type="evidence" value="ECO:0007669"/>
    <property type="project" value="TreeGrafter"/>
</dbReference>
<dbReference type="InterPro" id="IPR012001">
    <property type="entry name" value="Thiamin_PyroP_enz_TPP-bd_dom"/>
</dbReference>
<dbReference type="CDD" id="cd07035">
    <property type="entry name" value="TPP_PYR_POX_like"/>
    <property type="match status" value="1"/>
</dbReference>
<dbReference type="Gene3D" id="3.40.50.1220">
    <property type="entry name" value="TPP-binding domain"/>
    <property type="match status" value="1"/>
</dbReference>
<dbReference type="EC" id="2.2.1.6" evidence="8"/>
<dbReference type="SUPFAM" id="SSF52518">
    <property type="entry name" value="Thiamin diphosphate-binding fold (THDP-binding)"/>
    <property type="match status" value="2"/>
</dbReference>
<comment type="caution">
    <text evidence="8">The sequence shown here is derived from an EMBL/GenBank/DDBJ whole genome shotgun (WGS) entry which is preliminary data.</text>
</comment>
<dbReference type="InterPro" id="IPR029061">
    <property type="entry name" value="THDP-binding"/>
</dbReference>
<gene>
    <name evidence="8" type="ORF">FHX36_003403</name>
</gene>
<sequence>MTAPPHVSLDDGPDEVAADRLAGNVAELLVSALVRHQVDVVFLNPGTDTAPVQEAVVALREAGRPTPRVVLCRHEAVALAAAHAHFAVSGRPQVVMVHVDVGTQNLGAMLHNAARAEAGVVVIAGLTPRTSSGQVPGGRDTLVHWMQDVPDQAGIVRGYVKWSADLHGAATADEQLARAFQAASATPPGPVYVTVAREVLMEPVPAPPAPAPRRAVPARTAPDPAAVTEAAAALARGERPVVVTSRLGRDQAAVPELARVAELLGAPVLERRERVNLPSGHPCSVPDTRRTAELLRAADAVLVVDCDVPWVPSVAAPPASATVVQLDADPLKLSMPGWDFPVDLCLQADPRLGLRALADELERLVDTGALAARALPAAVPPPGPPAAGSLSTAAVVAALDSLLAPEDLLLDESVTNIETVRTGLARTLPGTAFQCGGSGLGWAVPGAIGAKLAAPDRRVVAVVGDGTFLFSGPTATLLTARDAGTPFLIVVLANGGYAASRRPVFDLFPDGASARSGEVVGTLFPEPPDAALLAGSCGAFGEDVTAPADLVPALRRGLAAVAEGRCAVVVAHVDSPWIDRATPAAPAPAHPSARPRGDRP</sequence>
<feature type="domain" description="Thiamine pyrophosphate enzyme N-terminal TPP-binding" evidence="7">
    <location>
        <begin position="24"/>
        <end position="153"/>
    </location>
</feature>